<name>A0A4C1YW20_EUMVA</name>
<reference evidence="1 2" key="1">
    <citation type="journal article" date="2019" name="Commun. Biol.">
        <title>The bagworm genome reveals a unique fibroin gene that provides high tensile strength.</title>
        <authorList>
            <person name="Kono N."/>
            <person name="Nakamura H."/>
            <person name="Ohtoshi R."/>
            <person name="Tomita M."/>
            <person name="Numata K."/>
            <person name="Arakawa K."/>
        </authorList>
    </citation>
    <scope>NUCLEOTIDE SEQUENCE [LARGE SCALE GENOMIC DNA]</scope>
</reference>
<accession>A0A4C1YW20</accession>
<dbReference type="AlphaFoldDB" id="A0A4C1YW20"/>
<proteinExistence type="predicted"/>
<gene>
    <name evidence="1" type="ORF">EVAR_54482_1</name>
</gene>
<evidence type="ECO:0000313" key="2">
    <source>
        <dbReference type="Proteomes" id="UP000299102"/>
    </source>
</evidence>
<sequence>MRILFSKSHPNPFSELHLEFPTPHPVQTKQPVNVRGISIARLVIKSTPHPVYIAAHCIQDDPGRQLVYYSRAIYAASGRRRRPSARPRRPVTFL</sequence>
<keyword evidence="2" id="KW-1185">Reference proteome</keyword>
<dbReference type="Proteomes" id="UP000299102">
    <property type="component" value="Unassembled WGS sequence"/>
</dbReference>
<organism evidence="1 2">
    <name type="scientific">Eumeta variegata</name>
    <name type="common">Bagworm moth</name>
    <name type="synonym">Eumeta japonica</name>
    <dbReference type="NCBI Taxonomy" id="151549"/>
    <lineage>
        <taxon>Eukaryota</taxon>
        <taxon>Metazoa</taxon>
        <taxon>Ecdysozoa</taxon>
        <taxon>Arthropoda</taxon>
        <taxon>Hexapoda</taxon>
        <taxon>Insecta</taxon>
        <taxon>Pterygota</taxon>
        <taxon>Neoptera</taxon>
        <taxon>Endopterygota</taxon>
        <taxon>Lepidoptera</taxon>
        <taxon>Glossata</taxon>
        <taxon>Ditrysia</taxon>
        <taxon>Tineoidea</taxon>
        <taxon>Psychidae</taxon>
        <taxon>Oiketicinae</taxon>
        <taxon>Eumeta</taxon>
    </lineage>
</organism>
<comment type="caution">
    <text evidence="1">The sequence shown here is derived from an EMBL/GenBank/DDBJ whole genome shotgun (WGS) entry which is preliminary data.</text>
</comment>
<protein>
    <submittedName>
        <fullName evidence="1">Uncharacterized protein</fullName>
    </submittedName>
</protein>
<dbReference type="EMBL" id="BGZK01001401">
    <property type="protein sequence ID" value="GBP79122.1"/>
    <property type="molecule type" value="Genomic_DNA"/>
</dbReference>
<evidence type="ECO:0000313" key="1">
    <source>
        <dbReference type="EMBL" id="GBP79122.1"/>
    </source>
</evidence>